<name>A0A2K3V0D6_9DEIO</name>
<dbReference type="EMBL" id="PPPD01000001">
    <property type="protein sequence ID" value="PNY82232.1"/>
    <property type="molecule type" value="Genomic_DNA"/>
</dbReference>
<keyword evidence="2" id="KW-0472">Membrane</keyword>
<evidence type="ECO:0000256" key="1">
    <source>
        <dbReference type="SAM" id="MobiDB-lite"/>
    </source>
</evidence>
<accession>A0A2K3V0D6</accession>
<reference evidence="3 4" key="1">
    <citation type="submission" date="2018-01" db="EMBL/GenBank/DDBJ databases">
        <title>Deinococcus koreensis sp. nov., a radiation-resistant bacterium isolated from river water.</title>
        <authorList>
            <person name="Choi A."/>
        </authorList>
    </citation>
    <scope>NUCLEOTIDE SEQUENCE [LARGE SCALE GENOMIC DNA]</scope>
    <source>
        <strain evidence="3 4">SJW1-2</strain>
    </source>
</reference>
<evidence type="ECO:0000256" key="2">
    <source>
        <dbReference type="SAM" id="Phobius"/>
    </source>
</evidence>
<dbReference type="RefSeq" id="WP_103312666.1">
    <property type="nucleotide sequence ID" value="NZ_PPPD01000001.1"/>
</dbReference>
<proteinExistence type="predicted"/>
<organism evidence="3 4">
    <name type="scientific">Deinococcus koreensis</name>
    <dbReference type="NCBI Taxonomy" id="2054903"/>
    <lineage>
        <taxon>Bacteria</taxon>
        <taxon>Thermotogati</taxon>
        <taxon>Deinococcota</taxon>
        <taxon>Deinococci</taxon>
        <taxon>Deinococcales</taxon>
        <taxon>Deinococcaceae</taxon>
        <taxon>Deinococcus</taxon>
    </lineage>
</organism>
<evidence type="ECO:0000313" key="4">
    <source>
        <dbReference type="Proteomes" id="UP000236379"/>
    </source>
</evidence>
<gene>
    <name evidence="3" type="ORF">CVO96_13475</name>
</gene>
<comment type="caution">
    <text evidence="3">The sequence shown here is derived from an EMBL/GenBank/DDBJ whole genome shotgun (WGS) entry which is preliminary data.</text>
</comment>
<sequence length="268" mass="28830">MAPPVTTVLTVARTGSKVVRYLIRPAVKRVSLSREVRGAGGTLADWAADPWSPAARLQRGASLTRRALGLGVLALLSVLGAALLTLCVVLLGLGVASGSDVAGWVLGFTLLLGVVGAVWVARRAGTLLRAEAQDAGTLPPHADDETQLRQTLRAGVRALPAPARAALQRTVLATRDALWASSGDSTLERDTYDVRQTVREDLPALLDAYRAVPRTRQSDAELTRQLALIETRMQRVTLARAAQHERQLQAHGRYLDDKHSPDRDNPEP</sequence>
<evidence type="ECO:0000313" key="3">
    <source>
        <dbReference type="EMBL" id="PNY82232.1"/>
    </source>
</evidence>
<keyword evidence="2" id="KW-0812">Transmembrane</keyword>
<keyword evidence="4" id="KW-1185">Reference proteome</keyword>
<feature type="region of interest" description="Disordered" evidence="1">
    <location>
        <begin position="242"/>
        <end position="268"/>
    </location>
</feature>
<dbReference type="OrthoDB" id="74177at2"/>
<protein>
    <submittedName>
        <fullName evidence="3">Uncharacterized protein</fullName>
    </submittedName>
</protein>
<feature type="transmembrane region" description="Helical" evidence="2">
    <location>
        <begin position="101"/>
        <end position="121"/>
    </location>
</feature>
<feature type="transmembrane region" description="Helical" evidence="2">
    <location>
        <begin position="67"/>
        <end position="95"/>
    </location>
</feature>
<keyword evidence="2" id="KW-1133">Transmembrane helix</keyword>
<dbReference type="Proteomes" id="UP000236379">
    <property type="component" value="Unassembled WGS sequence"/>
</dbReference>
<dbReference type="AlphaFoldDB" id="A0A2K3V0D6"/>